<evidence type="ECO:0000313" key="1">
    <source>
        <dbReference type="Proteomes" id="UP000095282"/>
    </source>
</evidence>
<dbReference type="AlphaFoldDB" id="A0A1I7UV10"/>
<dbReference type="eggNOG" id="KOG3378">
    <property type="taxonomic scope" value="Eukaryota"/>
</dbReference>
<proteinExistence type="predicted"/>
<dbReference type="STRING" id="1561998.A0A1I7UV10"/>
<name>A0A1I7UV10_9PELO</name>
<sequence>MFSLFQINQPDPQHSIEVEVGVVVENLAKEEYNIKVQGTYEFSGQEHTKMELEIPGFDKIIDSKQLYFDDKKSSKEFKIRVMIVVKSVRLCDSVELLDLYNFDPAIHDIEVNVLGHNMCLSKKLIDIQSASLGNLIETKLITESSLPTGISFDTLYLFFQILHGVDIALDKTTIQSVLQLSQNLNVPRVTEYCKTLLVKGCHGLNNNETANMAVNEFAFWDILPLKLHEANSLKELKEQNWELDNLPESSVDMIIGRMYELNC</sequence>
<reference evidence="2" key="1">
    <citation type="submission" date="2016-11" db="UniProtKB">
        <authorList>
            <consortium name="WormBaseParasite"/>
        </authorList>
    </citation>
    <scope>IDENTIFICATION</scope>
</reference>
<organism evidence="1 2">
    <name type="scientific">Caenorhabditis tropicalis</name>
    <dbReference type="NCBI Taxonomy" id="1561998"/>
    <lineage>
        <taxon>Eukaryota</taxon>
        <taxon>Metazoa</taxon>
        <taxon>Ecdysozoa</taxon>
        <taxon>Nematoda</taxon>
        <taxon>Chromadorea</taxon>
        <taxon>Rhabditida</taxon>
        <taxon>Rhabditina</taxon>
        <taxon>Rhabditomorpha</taxon>
        <taxon>Rhabditoidea</taxon>
        <taxon>Rhabditidae</taxon>
        <taxon>Peloderinae</taxon>
        <taxon>Caenorhabditis</taxon>
    </lineage>
</organism>
<dbReference type="Proteomes" id="UP000095282">
    <property type="component" value="Unplaced"/>
</dbReference>
<keyword evidence="1" id="KW-1185">Reference proteome</keyword>
<evidence type="ECO:0000313" key="2">
    <source>
        <dbReference type="WBParaSite" id="Csp11.Scaffold630.g19624.t1"/>
    </source>
</evidence>
<accession>A0A1I7UV10</accession>
<dbReference type="WBParaSite" id="Csp11.Scaffold630.g19624.t1">
    <property type="protein sequence ID" value="Csp11.Scaffold630.g19624.t1"/>
    <property type="gene ID" value="Csp11.Scaffold630.g19624"/>
</dbReference>
<protein>
    <submittedName>
        <fullName evidence="2">BTB domain-containing protein</fullName>
    </submittedName>
</protein>
<dbReference type="InterPro" id="IPR011333">
    <property type="entry name" value="SKP1/BTB/POZ_sf"/>
</dbReference>
<dbReference type="SUPFAM" id="SSF54695">
    <property type="entry name" value="POZ domain"/>
    <property type="match status" value="1"/>
</dbReference>